<accession>A0A917SEI7</accession>
<dbReference type="PANTHER" id="PTHR33393:SF13">
    <property type="entry name" value="PGA BIOSYNTHESIS PROTEIN CAPA"/>
    <property type="match status" value="1"/>
</dbReference>
<dbReference type="PANTHER" id="PTHR33393">
    <property type="entry name" value="POLYGLUTAMINE SYNTHESIS ACCESSORY PROTEIN RV0574C-RELATED"/>
    <property type="match status" value="1"/>
</dbReference>
<proteinExistence type="inferred from homology"/>
<evidence type="ECO:0000256" key="2">
    <source>
        <dbReference type="SAM" id="MobiDB-lite"/>
    </source>
</evidence>
<dbReference type="InterPro" id="IPR019079">
    <property type="entry name" value="Capsule_synth_CapA"/>
</dbReference>
<reference evidence="4" key="1">
    <citation type="journal article" date="2014" name="Int. J. Syst. Evol. Microbiol.">
        <title>Complete genome sequence of Corynebacterium casei LMG S-19264T (=DSM 44701T), isolated from a smear-ripened cheese.</title>
        <authorList>
            <consortium name="US DOE Joint Genome Institute (JGI-PGF)"/>
            <person name="Walter F."/>
            <person name="Albersmeier A."/>
            <person name="Kalinowski J."/>
            <person name="Ruckert C."/>
        </authorList>
    </citation>
    <scope>NUCLEOTIDE SEQUENCE</scope>
    <source>
        <strain evidence="4">CGMCC 4.7306</strain>
    </source>
</reference>
<comment type="caution">
    <text evidence="4">The sequence shown here is derived from an EMBL/GenBank/DDBJ whole genome shotgun (WGS) entry which is preliminary data.</text>
</comment>
<dbReference type="AlphaFoldDB" id="A0A917SEI7"/>
<reference evidence="4" key="2">
    <citation type="submission" date="2020-09" db="EMBL/GenBank/DDBJ databases">
        <authorList>
            <person name="Sun Q."/>
            <person name="Zhou Y."/>
        </authorList>
    </citation>
    <scope>NUCLEOTIDE SEQUENCE</scope>
    <source>
        <strain evidence="4">CGMCC 4.7306</strain>
    </source>
</reference>
<dbReference type="RefSeq" id="WP_188896676.1">
    <property type="nucleotide sequence ID" value="NZ_BMMZ01000009.1"/>
</dbReference>
<dbReference type="EMBL" id="BMMZ01000009">
    <property type="protein sequence ID" value="GGL73795.1"/>
    <property type="molecule type" value="Genomic_DNA"/>
</dbReference>
<gene>
    <name evidence="4" type="ORF">GCM10011575_35160</name>
</gene>
<dbReference type="Pfam" id="PF09587">
    <property type="entry name" value="PGA_cap"/>
    <property type="match status" value="1"/>
</dbReference>
<feature type="domain" description="Capsule synthesis protein CapA" evidence="3">
    <location>
        <begin position="36"/>
        <end position="347"/>
    </location>
</feature>
<name>A0A917SEI7_9ACTN</name>
<dbReference type="Proteomes" id="UP000613840">
    <property type="component" value="Unassembled WGS sequence"/>
</dbReference>
<evidence type="ECO:0000313" key="5">
    <source>
        <dbReference type="Proteomes" id="UP000613840"/>
    </source>
</evidence>
<protein>
    <recommendedName>
        <fullName evidence="3">Capsule synthesis protein CapA domain-containing protein</fullName>
    </recommendedName>
</protein>
<organism evidence="4 5">
    <name type="scientific">Microlunatus endophyticus</name>
    <dbReference type="NCBI Taxonomy" id="1716077"/>
    <lineage>
        <taxon>Bacteria</taxon>
        <taxon>Bacillati</taxon>
        <taxon>Actinomycetota</taxon>
        <taxon>Actinomycetes</taxon>
        <taxon>Propionibacteriales</taxon>
        <taxon>Propionibacteriaceae</taxon>
        <taxon>Microlunatus</taxon>
    </lineage>
</organism>
<comment type="similarity">
    <text evidence="1">Belongs to the CapA family.</text>
</comment>
<dbReference type="SMART" id="SM00854">
    <property type="entry name" value="PGA_cap"/>
    <property type="match status" value="1"/>
</dbReference>
<sequence length="475" mass="51413">MKTHNVPTAAHDEAARSATPEVLRQATTSAPTKPFTLTAVGDLIYLRPMLPTLRARVPQMLELLGGADVVYGNLETNVFDLGSADEPEEIVPEAASGGTWMHASSAIAPELVAFGFNVLAGANNHAGDWGRGGMRSTIRHMARHELSLAGVGDTLAQATLPKYTDLAFGRVGHVSATTTYTPHSRAADPSGVAPARAGVNAIHLTPVTSLTPAAFADMENLCAKVGAMAGRVIEPGSEVEWQGSRYVAGDTDRLGLSYRIDEDHLRRNLTAIRQARQNSNFVIFSVHSHEPYNESQEPSDALVEIARRAVGAGAGLVLCHGPHQLRGIEIFEGVPIVYSLGNFFMMNNSLDIVPPDFSKEISERYSIDNIGRLTVPEQFATRNRNLFAKPEMLESAIFRFSFSEGGRLKDIRAYPIELGLNHTGADIGVPAPASSHVAERILLRLRDLSKEFGTEFTIQTDEAWPHAAHIADTNR</sequence>
<evidence type="ECO:0000259" key="3">
    <source>
        <dbReference type="SMART" id="SM00854"/>
    </source>
</evidence>
<evidence type="ECO:0000256" key="1">
    <source>
        <dbReference type="ARBA" id="ARBA00005662"/>
    </source>
</evidence>
<dbReference type="SUPFAM" id="SSF56300">
    <property type="entry name" value="Metallo-dependent phosphatases"/>
    <property type="match status" value="1"/>
</dbReference>
<keyword evidence="5" id="KW-1185">Reference proteome</keyword>
<feature type="region of interest" description="Disordered" evidence="2">
    <location>
        <begin position="1"/>
        <end position="29"/>
    </location>
</feature>
<dbReference type="InterPro" id="IPR029052">
    <property type="entry name" value="Metallo-depent_PP-like"/>
</dbReference>
<dbReference type="InterPro" id="IPR052169">
    <property type="entry name" value="CW_Biosynth-Accessory"/>
</dbReference>
<evidence type="ECO:0000313" key="4">
    <source>
        <dbReference type="EMBL" id="GGL73795.1"/>
    </source>
</evidence>